<evidence type="ECO:0000313" key="12">
    <source>
        <dbReference type="Proteomes" id="UP000191144"/>
    </source>
</evidence>
<dbReference type="Proteomes" id="UP000191144">
    <property type="component" value="Chromosome H"/>
</dbReference>
<dbReference type="AlphaFoldDB" id="A0A1G4KEF2"/>
<dbReference type="GO" id="GO:0000956">
    <property type="term" value="P:nuclear-transcribed mRNA catabolic process"/>
    <property type="evidence" value="ECO:0007669"/>
    <property type="project" value="InterPro"/>
</dbReference>
<keyword evidence="12" id="KW-1185">Reference proteome</keyword>
<dbReference type="GO" id="GO:0071004">
    <property type="term" value="C:U2-type prespliceosome"/>
    <property type="evidence" value="ECO:0007669"/>
    <property type="project" value="TreeGrafter"/>
</dbReference>
<dbReference type="PANTHER" id="PTHR10553:SF5">
    <property type="entry name" value="U6 SNRNA-ASSOCIATED SM-LIKE PROTEIN LSM7"/>
    <property type="match status" value="1"/>
</dbReference>
<keyword evidence="7" id="KW-0539">Nucleus</keyword>
<comment type="subcellular location">
    <subcellularLocation>
        <location evidence="1">Nucleus</location>
    </subcellularLocation>
</comment>
<dbReference type="PANTHER" id="PTHR10553">
    <property type="entry name" value="SMALL NUCLEAR RIBONUCLEOPROTEIN"/>
    <property type="match status" value="1"/>
</dbReference>
<evidence type="ECO:0000256" key="9">
    <source>
        <dbReference type="SAM" id="MobiDB-lite"/>
    </source>
</evidence>
<dbReference type="OrthoDB" id="274944at2759"/>
<dbReference type="InterPro" id="IPR044641">
    <property type="entry name" value="Lsm7/SmG-like"/>
</dbReference>
<dbReference type="GO" id="GO:0003723">
    <property type="term" value="F:RNA binding"/>
    <property type="evidence" value="ECO:0007669"/>
    <property type="project" value="UniProtKB-KW"/>
</dbReference>
<reference evidence="12" key="1">
    <citation type="submission" date="2016-03" db="EMBL/GenBank/DDBJ databases">
        <authorList>
            <person name="Devillers Hugo."/>
        </authorList>
    </citation>
    <scope>NUCLEOTIDE SEQUENCE [LARGE SCALE GENOMIC DNA]</scope>
</reference>
<evidence type="ECO:0000256" key="3">
    <source>
        <dbReference type="ARBA" id="ARBA00022664"/>
    </source>
</evidence>
<dbReference type="GO" id="GO:0005688">
    <property type="term" value="C:U6 snRNP"/>
    <property type="evidence" value="ECO:0007669"/>
    <property type="project" value="TreeGrafter"/>
</dbReference>
<organism evidence="11 12">
    <name type="scientific">Lachancea meyersii CBS 8951</name>
    <dbReference type="NCBI Taxonomy" id="1266667"/>
    <lineage>
        <taxon>Eukaryota</taxon>
        <taxon>Fungi</taxon>
        <taxon>Dikarya</taxon>
        <taxon>Ascomycota</taxon>
        <taxon>Saccharomycotina</taxon>
        <taxon>Saccharomycetes</taxon>
        <taxon>Saccharomycetales</taxon>
        <taxon>Saccharomycetaceae</taxon>
        <taxon>Lachancea</taxon>
    </lineage>
</organism>
<dbReference type="InterPro" id="IPR001163">
    <property type="entry name" value="Sm_dom_euk/arc"/>
</dbReference>
<proteinExistence type="inferred from homology"/>
<evidence type="ECO:0000313" key="11">
    <source>
        <dbReference type="EMBL" id="SCV02907.1"/>
    </source>
</evidence>
<name>A0A1G4KEF2_9SACH</name>
<comment type="similarity">
    <text evidence="2">Belongs to the snRNP Sm proteins family.</text>
</comment>
<sequence>MSESGKNQSQNKRKHEGPKREPIVNLSKYSDTQIRVKLMGGRLVIGTLKGFDQLMNLVLDETIEYLRDPEDDTKILEGQTKELGLVVIRGTMLLTLSPLDGSEIISGPSVE</sequence>
<dbReference type="SUPFAM" id="SSF50182">
    <property type="entry name" value="Sm-like ribonucleoproteins"/>
    <property type="match status" value="1"/>
</dbReference>
<dbReference type="PROSITE" id="PS52002">
    <property type="entry name" value="SM"/>
    <property type="match status" value="1"/>
</dbReference>
<dbReference type="CDD" id="cd01729">
    <property type="entry name" value="LSm7"/>
    <property type="match status" value="1"/>
</dbReference>
<evidence type="ECO:0000259" key="10">
    <source>
        <dbReference type="PROSITE" id="PS52002"/>
    </source>
</evidence>
<keyword evidence="8" id="KW-0687">Ribonucleoprotein</keyword>
<evidence type="ECO:0000256" key="2">
    <source>
        <dbReference type="ARBA" id="ARBA00006850"/>
    </source>
</evidence>
<feature type="compositionally biased region" description="Polar residues" evidence="9">
    <location>
        <begin position="1"/>
        <end position="10"/>
    </location>
</feature>
<keyword evidence="5" id="KW-0694">RNA-binding</keyword>
<evidence type="ECO:0000256" key="1">
    <source>
        <dbReference type="ARBA" id="ARBA00004123"/>
    </source>
</evidence>
<evidence type="ECO:0000256" key="8">
    <source>
        <dbReference type="ARBA" id="ARBA00023274"/>
    </source>
</evidence>
<keyword evidence="6" id="KW-0508">mRNA splicing</keyword>
<dbReference type="Gene3D" id="2.30.30.100">
    <property type="match status" value="1"/>
</dbReference>
<feature type="domain" description="Sm" evidence="10">
    <location>
        <begin position="21"/>
        <end position="102"/>
    </location>
</feature>
<dbReference type="GO" id="GO:0097526">
    <property type="term" value="C:spliceosomal tri-snRNP complex"/>
    <property type="evidence" value="ECO:0007669"/>
    <property type="project" value="TreeGrafter"/>
</dbReference>
<dbReference type="GO" id="GO:1990726">
    <property type="term" value="C:Lsm1-7-Pat1 complex"/>
    <property type="evidence" value="ECO:0007669"/>
    <property type="project" value="TreeGrafter"/>
</dbReference>
<feature type="region of interest" description="Disordered" evidence="9">
    <location>
        <begin position="1"/>
        <end position="25"/>
    </location>
</feature>
<evidence type="ECO:0000256" key="7">
    <source>
        <dbReference type="ARBA" id="ARBA00023242"/>
    </source>
</evidence>
<dbReference type="SMART" id="SM00651">
    <property type="entry name" value="Sm"/>
    <property type="match status" value="1"/>
</dbReference>
<evidence type="ECO:0000256" key="4">
    <source>
        <dbReference type="ARBA" id="ARBA00022728"/>
    </source>
</evidence>
<accession>A0A1G4KEF2</accession>
<protein>
    <submittedName>
        <fullName evidence="11">LAME_0H06172g1_1</fullName>
    </submittedName>
</protein>
<evidence type="ECO:0000256" key="5">
    <source>
        <dbReference type="ARBA" id="ARBA00022884"/>
    </source>
</evidence>
<dbReference type="GO" id="GO:0071013">
    <property type="term" value="C:catalytic step 2 spliceosome"/>
    <property type="evidence" value="ECO:0007669"/>
    <property type="project" value="TreeGrafter"/>
</dbReference>
<dbReference type="GO" id="GO:0000398">
    <property type="term" value="P:mRNA splicing, via spliceosome"/>
    <property type="evidence" value="ECO:0007669"/>
    <property type="project" value="InterPro"/>
</dbReference>
<gene>
    <name evidence="11" type="ORF">LAME_0H06172G</name>
</gene>
<evidence type="ECO:0000256" key="6">
    <source>
        <dbReference type="ARBA" id="ARBA00023187"/>
    </source>
</evidence>
<dbReference type="EMBL" id="LT598480">
    <property type="protein sequence ID" value="SCV02907.1"/>
    <property type="molecule type" value="Genomic_DNA"/>
</dbReference>
<dbReference type="Pfam" id="PF01423">
    <property type="entry name" value="LSM"/>
    <property type="match status" value="1"/>
</dbReference>
<dbReference type="PIRSF" id="PIRSF037188">
    <property type="entry name" value="U6_snRNA_Lsm7"/>
    <property type="match status" value="1"/>
</dbReference>
<keyword evidence="4" id="KW-0747">Spliceosome</keyword>
<dbReference type="InterPro" id="IPR047575">
    <property type="entry name" value="Sm"/>
</dbReference>
<dbReference type="InterPro" id="IPR010920">
    <property type="entry name" value="LSM_dom_sf"/>
</dbReference>
<keyword evidence="3" id="KW-0507">mRNA processing</keyword>
<dbReference type="InterPro" id="IPR017132">
    <property type="entry name" value="Lsm7"/>
</dbReference>